<name>A0ABQ9EX42_TEGGR</name>
<dbReference type="InterPro" id="IPR058913">
    <property type="entry name" value="Integrase_dom_put"/>
</dbReference>
<accession>A0ABQ9EX42</accession>
<feature type="domain" description="Integrase core" evidence="1">
    <location>
        <begin position="6"/>
        <end position="86"/>
    </location>
</feature>
<evidence type="ECO:0000313" key="2">
    <source>
        <dbReference type="EMBL" id="KAJ8309727.1"/>
    </source>
</evidence>
<dbReference type="PANTHER" id="PTHR46791">
    <property type="entry name" value="EXPRESSED PROTEIN"/>
    <property type="match status" value="1"/>
</dbReference>
<dbReference type="Proteomes" id="UP001217089">
    <property type="component" value="Unassembled WGS sequence"/>
</dbReference>
<gene>
    <name evidence="2" type="ORF">KUTeg_011592</name>
</gene>
<dbReference type="Pfam" id="PF24764">
    <property type="entry name" value="rva_4"/>
    <property type="match status" value="1"/>
</dbReference>
<organism evidence="2 3">
    <name type="scientific">Tegillarca granosa</name>
    <name type="common">Malaysian cockle</name>
    <name type="synonym">Anadara granosa</name>
    <dbReference type="NCBI Taxonomy" id="220873"/>
    <lineage>
        <taxon>Eukaryota</taxon>
        <taxon>Metazoa</taxon>
        <taxon>Spiralia</taxon>
        <taxon>Lophotrochozoa</taxon>
        <taxon>Mollusca</taxon>
        <taxon>Bivalvia</taxon>
        <taxon>Autobranchia</taxon>
        <taxon>Pteriomorphia</taxon>
        <taxon>Arcoida</taxon>
        <taxon>Arcoidea</taxon>
        <taxon>Arcidae</taxon>
        <taxon>Tegillarca</taxon>
    </lineage>
</organism>
<protein>
    <recommendedName>
        <fullName evidence="1">Integrase core domain-containing protein</fullName>
    </recommendedName>
</protein>
<dbReference type="PANTHER" id="PTHR46791:SF13">
    <property type="entry name" value="CLR5 DOMAIN-CONTAINING PROTEIN"/>
    <property type="match status" value="1"/>
</dbReference>
<sequence length="93" mass="11215">MTAVRKRMGCPKRIRADRGTENGHIEQMQRFLRFNHLDDFSYKSYLYGSSNHNQRTEAWWSNLRSHNVQFWINLFQTLKNDDKFELVKSFGLT</sequence>
<reference evidence="2 3" key="1">
    <citation type="submission" date="2022-12" db="EMBL/GenBank/DDBJ databases">
        <title>Chromosome-level genome of Tegillarca granosa.</title>
        <authorList>
            <person name="Kim J."/>
        </authorList>
    </citation>
    <scope>NUCLEOTIDE SEQUENCE [LARGE SCALE GENOMIC DNA]</scope>
    <source>
        <strain evidence="2">Teg-2019</strain>
        <tissue evidence="2">Adductor muscle</tissue>
    </source>
</reference>
<dbReference type="EMBL" id="JARBDR010000640">
    <property type="protein sequence ID" value="KAJ8309727.1"/>
    <property type="molecule type" value="Genomic_DNA"/>
</dbReference>
<evidence type="ECO:0000313" key="3">
    <source>
        <dbReference type="Proteomes" id="UP001217089"/>
    </source>
</evidence>
<evidence type="ECO:0000259" key="1">
    <source>
        <dbReference type="Pfam" id="PF24764"/>
    </source>
</evidence>
<keyword evidence="3" id="KW-1185">Reference proteome</keyword>
<proteinExistence type="predicted"/>
<comment type="caution">
    <text evidence="2">The sequence shown here is derived from an EMBL/GenBank/DDBJ whole genome shotgun (WGS) entry which is preliminary data.</text>
</comment>